<dbReference type="EMBL" id="CP018906">
    <property type="protein sequence ID" value="AQW21414.1"/>
    <property type="molecule type" value="Genomic_DNA"/>
</dbReference>
<protein>
    <submittedName>
        <fullName evidence="4">Choloylglycine hydrolase</fullName>
    </submittedName>
</protein>
<keyword evidence="2 4" id="KW-0378">Hydrolase</keyword>
<dbReference type="KEGG" id="lcu:PL11_005440"/>
<dbReference type="Pfam" id="PF02275">
    <property type="entry name" value="CBAH"/>
    <property type="match status" value="1"/>
</dbReference>
<dbReference type="OrthoDB" id="9794717at2"/>
<organism evidence="4 5">
    <name type="scientific">Lentilactobacillus curieae</name>
    <dbReference type="NCBI Taxonomy" id="1138822"/>
    <lineage>
        <taxon>Bacteria</taxon>
        <taxon>Bacillati</taxon>
        <taxon>Bacillota</taxon>
        <taxon>Bacilli</taxon>
        <taxon>Lactobacillales</taxon>
        <taxon>Lactobacillaceae</taxon>
        <taxon>Lentilactobacillus</taxon>
    </lineage>
</organism>
<feature type="domain" description="Choloylglycine hydrolase/NAAA C-terminal" evidence="3">
    <location>
        <begin position="2"/>
        <end position="288"/>
    </location>
</feature>
<dbReference type="AlphaFoldDB" id="A0A1S6QIH8"/>
<evidence type="ECO:0000313" key="4">
    <source>
        <dbReference type="EMBL" id="AQW21414.1"/>
    </source>
</evidence>
<dbReference type="eggNOG" id="COG3049">
    <property type="taxonomic scope" value="Bacteria"/>
</dbReference>
<accession>A0A1S6QIH8</accession>
<dbReference type="SUPFAM" id="SSF56235">
    <property type="entry name" value="N-terminal nucleophile aminohydrolases (Ntn hydrolases)"/>
    <property type="match status" value="1"/>
</dbReference>
<dbReference type="InterPro" id="IPR029132">
    <property type="entry name" value="CBAH/NAAA_C"/>
</dbReference>
<evidence type="ECO:0000259" key="3">
    <source>
        <dbReference type="Pfam" id="PF02275"/>
    </source>
</evidence>
<name>A0A1S6QIH8_9LACO</name>
<dbReference type="Proteomes" id="UP000030361">
    <property type="component" value="Chromosome"/>
</dbReference>
<proteinExistence type="inferred from homology"/>
<keyword evidence="5" id="KW-1185">Reference proteome</keyword>
<comment type="similarity">
    <text evidence="1">Belongs to the peptidase C59 family.</text>
</comment>
<evidence type="ECO:0000313" key="5">
    <source>
        <dbReference type="Proteomes" id="UP000030361"/>
    </source>
</evidence>
<sequence length="313" mass="34902">MCTSLAIDTLNDHVLAGRTMDFPVKADWKPVIISSATYRTPLAGTRKIKYPYLGGGRLIDNQDILVADGINTEGLSCSELMFPLKADYLNEPTADKLNLTPQDFLFWVLGEHKSIADVLGNLDNIAVIGREWLSGHEIYSFHWILEDPSGQVAIIEPLNKRLKVITDNIGVLTNSPTYESHVENLASKLNLAEINNHNLTSAATKLVAEHRVPEPTNTPTTRFVYAAITKYGNPKPVNAPEAFAQLSQTLAEVAIPFKPTMNDHPNFNFTHYISAWDCTSLTYQFTDCFTGKLTEYSLPEVLDQFANQDRFLV</sequence>
<dbReference type="InterPro" id="IPR052193">
    <property type="entry name" value="Peptidase_C59"/>
</dbReference>
<dbReference type="PANTHER" id="PTHR35527:SF2">
    <property type="entry name" value="HYDROLASE"/>
    <property type="match status" value="1"/>
</dbReference>
<dbReference type="RefSeq" id="WP_035167863.1">
    <property type="nucleotide sequence ID" value="NZ_CP018906.1"/>
</dbReference>
<dbReference type="Gene3D" id="3.60.60.10">
    <property type="entry name" value="Penicillin V Acylase, Chain A"/>
    <property type="match status" value="1"/>
</dbReference>
<dbReference type="GO" id="GO:0016787">
    <property type="term" value="F:hydrolase activity"/>
    <property type="evidence" value="ECO:0007669"/>
    <property type="project" value="UniProtKB-KW"/>
</dbReference>
<dbReference type="PANTHER" id="PTHR35527">
    <property type="entry name" value="CHOLOYLGLYCINE HYDROLASE"/>
    <property type="match status" value="1"/>
</dbReference>
<gene>
    <name evidence="4" type="ORF">PL11_005440</name>
</gene>
<evidence type="ECO:0000256" key="2">
    <source>
        <dbReference type="ARBA" id="ARBA00022801"/>
    </source>
</evidence>
<evidence type="ECO:0000256" key="1">
    <source>
        <dbReference type="ARBA" id="ARBA00006625"/>
    </source>
</evidence>
<dbReference type="InterPro" id="IPR029055">
    <property type="entry name" value="Ntn_hydrolases_N"/>
</dbReference>
<reference evidence="4 5" key="1">
    <citation type="journal article" date="2015" name="Genome Announc.">
        <title>Genome Sequence of Lactobacillus curieae CCTCC M 2011381T, a Novel Producer of Gamma-aminobutyric Acid.</title>
        <authorList>
            <person name="Wang Y."/>
            <person name="Wang Y."/>
            <person name="Lang C."/>
            <person name="Wei D."/>
            <person name="Xu P."/>
            <person name="Xie J."/>
        </authorList>
    </citation>
    <scope>NUCLEOTIDE SEQUENCE [LARGE SCALE GENOMIC DNA]</scope>
    <source>
        <strain evidence="4 5">CCTCC M 2011381</strain>
    </source>
</reference>